<dbReference type="Gene3D" id="2.40.170.20">
    <property type="entry name" value="TonB-dependent receptor, beta-barrel domain"/>
    <property type="match status" value="1"/>
</dbReference>
<dbReference type="InterPro" id="IPR008969">
    <property type="entry name" value="CarboxyPept-like_regulatory"/>
</dbReference>
<dbReference type="PROSITE" id="PS52016">
    <property type="entry name" value="TONB_DEPENDENT_REC_3"/>
    <property type="match status" value="1"/>
</dbReference>
<dbReference type="RefSeq" id="WP_345113344.1">
    <property type="nucleotide sequence ID" value="NZ_BAABDH010000038.1"/>
</dbReference>
<dbReference type="EMBL" id="BAABDH010000038">
    <property type="protein sequence ID" value="GAA3937043.1"/>
    <property type="molecule type" value="Genomic_DNA"/>
</dbReference>
<dbReference type="InterPro" id="IPR000531">
    <property type="entry name" value="Beta-barrel_TonB"/>
</dbReference>
<organism evidence="13 14">
    <name type="scientific">Hymenobacter algoricola</name>
    <dbReference type="NCBI Taxonomy" id="486267"/>
    <lineage>
        <taxon>Bacteria</taxon>
        <taxon>Pseudomonadati</taxon>
        <taxon>Bacteroidota</taxon>
        <taxon>Cytophagia</taxon>
        <taxon>Cytophagales</taxon>
        <taxon>Hymenobacteraceae</taxon>
        <taxon>Hymenobacter</taxon>
    </lineage>
</organism>
<feature type="chain" id="PRO_5047122314" evidence="10">
    <location>
        <begin position="32"/>
        <end position="1032"/>
    </location>
</feature>
<feature type="signal peptide" evidence="10">
    <location>
        <begin position="1"/>
        <end position="31"/>
    </location>
</feature>
<keyword evidence="13" id="KW-0675">Receptor</keyword>
<gene>
    <name evidence="13" type="ORF">GCM10022406_21520</name>
</gene>
<keyword evidence="6 8" id="KW-0472">Membrane</keyword>
<keyword evidence="7 8" id="KW-0998">Cell outer membrane</keyword>
<dbReference type="SUPFAM" id="SSF49464">
    <property type="entry name" value="Carboxypeptidase regulatory domain-like"/>
    <property type="match status" value="1"/>
</dbReference>
<sequence>MVSNNYAHCLIRRSLLVAACGLPALATPAVAAGAAGSPVTMGRHFRADVPVSGRVTQSNGDPLPGVTVLVKGTTIGTSTNADGTFALSVPENSTLVFSYVGYVKREVPVSSGPITISLDEDLKALSEVVVVGYGTQERTSVTGAVSSVSGQEIRQQPISDPTQALQGRAAGVTVTQNSGAPGGAGGTSVRVRGVTSSGYNAPLYVVDGFPLPSGDENQLNTISPNDIETIDVLKDASATAIYGVRAANGVVIITTKRGKAGKSSITVDAYRGVQQVWRKLDMLNAQEYAVINNEGRIAAGLPITPKLQNPAALGEGVNWQDQIFRRAAMQNYSLTASGGSEKARYAVSGSYYQQDGTVIGSRFERFTLRANGDIDVNKYFRIGNSLSLTNLNDRQVNTTDEFNGIVTLALQMPPTVQPYTSDGQWNMPDPVADNFTEPNPLIEALLDNKKFTRNRVLNTFYAELEPLKGLRIRSSVGVDLIFDYSRFFRPGLTNIPKYALRSATAGSAYNPSFLIENTATYDRLIADKHQLTVLLGQSGQQFNYYSTGGGRAGYVRSDLQELDAGPINEQRYNYGTSSETSLASYFGRLNYEYAGKYLLAATVRYDGSSAFARGERFGFFPGVSAGWRLSEEAFLQDNSLVSNLKLRAGYGVVGNPANAGQFASLPTINTGIIYPFGGSGGTVNNGAAPTGLPNYLLIWEKNQQLNVGVDLGLWGNRVEASLDVYNRRSPNLIASVPPSAVTGTYEAPPTNAASAYNRGLDLALTTRNIAKGDFTWTTTLNFSTYKNRLTSLGAGLPFDGATYRSGSVVRYDRGYSFGYFRGYVADGIFQTSEEVKSHATQNGAAPGDIRFKDLNDDGLINDRDRTQIGNPNPDFTYGLINSVAWKGFDLYLFLQGSQGNDVYNLNRFYTEGGLNGNGNSTTAVLDRWTGPGTSNVVPRAITGDPNNNLRVSSYYVEDGSYMRIKTLTLGYALPKGLISYVGGQQVRVYVSAQNLLTLTRYSGFDPEVGGNAVDRGTYPQARTFLAGLNLSF</sequence>
<evidence type="ECO:0000256" key="2">
    <source>
        <dbReference type="ARBA" id="ARBA00022448"/>
    </source>
</evidence>
<evidence type="ECO:0000313" key="14">
    <source>
        <dbReference type="Proteomes" id="UP001499909"/>
    </source>
</evidence>
<proteinExistence type="inferred from homology"/>
<keyword evidence="2 8" id="KW-0813">Transport</keyword>
<evidence type="ECO:0000256" key="6">
    <source>
        <dbReference type="ARBA" id="ARBA00023136"/>
    </source>
</evidence>
<evidence type="ECO:0000256" key="1">
    <source>
        <dbReference type="ARBA" id="ARBA00004571"/>
    </source>
</evidence>
<feature type="domain" description="TonB-dependent receptor-like beta-barrel" evidence="11">
    <location>
        <begin position="450"/>
        <end position="995"/>
    </location>
</feature>
<protein>
    <submittedName>
        <fullName evidence="13">TonB-dependent receptor</fullName>
    </submittedName>
</protein>
<accession>A0ABP7N846</accession>
<keyword evidence="3 8" id="KW-1134">Transmembrane beta strand</keyword>
<dbReference type="InterPro" id="IPR012910">
    <property type="entry name" value="Plug_dom"/>
</dbReference>
<keyword evidence="5 9" id="KW-0798">TonB box</keyword>
<evidence type="ECO:0000256" key="9">
    <source>
        <dbReference type="RuleBase" id="RU003357"/>
    </source>
</evidence>
<evidence type="ECO:0000256" key="3">
    <source>
        <dbReference type="ARBA" id="ARBA00022452"/>
    </source>
</evidence>
<dbReference type="InterPro" id="IPR037066">
    <property type="entry name" value="Plug_dom_sf"/>
</dbReference>
<name>A0ABP7N846_9BACT</name>
<comment type="similarity">
    <text evidence="8 9">Belongs to the TonB-dependent receptor family.</text>
</comment>
<dbReference type="InterPro" id="IPR023997">
    <property type="entry name" value="TonB-dep_OMP_SusC/RagA_CS"/>
</dbReference>
<evidence type="ECO:0000256" key="4">
    <source>
        <dbReference type="ARBA" id="ARBA00022692"/>
    </source>
</evidence>
<reference evidence="14" key="1">
    <citation type="journal article" date="2019" name="Int. J. Syst. Evol. Microbiol.">
        <title>The Global Catalogue of Microorganisms (GCM) 10K type strain sequencing project: providing services to taxonomists for standard genome sequencing and annotation.</title>
        <authorList>
            <consortium name="The Broad Institute Genomics Platform"/>
            <consortium name="The Broad Institute Genome Sequencing Center for Infectious Disease"/>
            <person name="Wu L."/>
            <person name="Ma J."/>
        </authorList>
    </citation>
    <scope>NUCLEOTIDE SEQUENCE [LARGE SCALE GENOMIC DNA]</scope>
    <source>
        <strain evidence="14">JCM 17214</strain>
    </source>
</reference>
<dbReference type="Pfam" id="PF00593">
    <property type="entry name" value="TonB_dep_Rec_b-barrel"/>
    <property type="match status" value="1"/>
</dbReference>
<feature type="domain" description="TonB-dependent receptor plug" evidence="12">
    <location>
        <begin position="140"/>
        <end position="250"/>
    </location>
</feature>
<dbReference type="Pfam" id="PF13715">
    <property type="entry name" value="CarbopepD_reg_2"/>
    <property type="match status" value="1"/>
</dbReference>
<dbReference type="Gene3D" id="2.170.130.10">
    <property type="entry name" value="TonB-dependent receptor, plug domain"/>
    <property type="match status" value="1"/>
</dbReference>
<evidence type="ECO:0000256" key="10">
    <source>
        <dbReference type="SAM" id="SignalP"/>
    </source>
</evidence>
<dbReference type="NCBIfam" id="TIGR04056">
    <property type="entry name" value="OMP_RagA_SusC"/>
    <property type="match status" value="1"/>
</dbReference>
<comment type="caution">
    <text evidence="13">The sequence shown here is derived from an EMBL/GenBank/DDBJ whole genome shotgun (WGS) entry which is preliminary data.</text>
</comment>
<dbReference type="Gene3D" id="2.60.40.1120">
    <property type="entry name" value="Carboxypeptidase-like, regulatory domain"/>
    <property type="match status" value="1"/>
</dbReference>
<dbReference type="NCBIfam" id="TIGR04057">
    <property type="entry name" value="SusC_RagA_signa"/>
    <property type="match status" value="1"/>
</dbReference>
<evidence type="ECO:0000259" key="11">
    <source>
        <dbReference type="Pfam" id="PF00593"/>
    </source>
</evidence>
<comment type="subcellular location">
    <subcellularLocation>
        <location evidence="1 8">Cell outer membrane</location>
        <topology evidence="1 8">Multi-pass membrane protein</topology>
    </subcellularLocation>
</comment>
<evidence type="ECO:0000313" key="13">
    <source>
        <dbReference type="EMBL" id="GAA3937043.1"/>
    </source>
</evidence>
<evidence type="ECO:0000256" key="8">
    <source>
        <dbReference type="PROSITE-ProRule" id="PRU01360"/>
    </source>
</evidence>
<dbReference type="Proteomes" id="UP001499909">
    <property type="component" value="Unassembled WGS sequence"/>
</dbReference>
<keyword evidence="4 8" id="KW-0812">Transmembrane</keyword>
<dbReference type="InterPro" id="IPR023996">
    <property type="entry name" value="TonB-dep_OMP_SusC/RagA"/>
</dbReference>
<keyword evidence="10" id="KW-0732">Signal</keyword>
<dbReference type="InterPro" id="IPR036942">
    <property type="entry name" value="Beta-barrel_TonB_sf"/>
</dbReference>
<dbReference type="SUPFAM" id="SSF56935">
    <property type="entry name" value="Porins"/>
    <property type="match status" value="1"/>
</dbReference>
<evidence type="ECO:0000256" key="7">
    <source>
        <dbReference type="ARBA" id="ARBA00023237"/>
    </source>
</evidence>
<keyword evidence="14" id="KW-1185">Reference proteome</keyword>
<dbReference type="InterPro" id="IPR039426">
    <property type="entry name" value="TonB-dep_rcpt-like"/>
</dbReference>
<evidence type="ECO:0000256" key="5">
    <source>
        <dbReference type="ARBA" id="ARBA00023077"/>
    </source>
</evidence>
<dbReference type="Pfam" id="PF07715">
    <property type="entry name" value="Plug"/>
    <property type="match status" value="1"/>
</dbReference>
<evidence type="ECO:0000259" key="12">
    <source>
        <dbReference type="Pfam" id="PF07715"/>
    </source>
</evidence>